<evidence type="ECO:0008006" key="3">
    <source>
        <dbReference type="Google" id="ProtNLM"/>
    </source>
</evidence>
<sequence length="252" mass="28975">MLDYVRASTYHARLGAVKNAFTYSVDFVVTDFGPAKPSLISRNRFNLWSIWDHRHGGKRDEGQGKQWFYDLLKEKGFPVESAQLVLVTQPSYLWFHFNPVSFWVAMIDGKPCAFVAEVNSTFGQRHCYFCAHDDFRPITERDRMVADKLMHVSPFQRVEGQYIFIFGFDEKQINIRIHYENGNNGVLATLEGNRSPATSSKLAWAAIRRPFGAARVVALIHWQAVILYFKKAPFLKRQSPPETLLSEGHAKE</sequence>
<gene>
    <name evidence="1" type="ORF">TA5114_03331</name>
</gene>
<dbReference type="Proteomes" id="UP000051184">
    <property type="component" value="Unassembled WGS sequence"/>
</dbReference>
<proteinExistence type="predicted"/>
<dbReference type="AlphaFoldDB" id="A0A0P1IV89"/>
<dbReference type="OrthoDB" id="9778801at2"/>
<evidence type="ECO:0000313" key="1">
    <source>
        <dbReference type="EMBL" id="CUK27503.1"/>
    </source>
</evidence>
<accession>A0A0P1IV89</accession>
<dbReference type="EMBL" id="CYUE01000023">
    <property type="protein sequence ID" value="CUK27503.1"/>
    <property type="molecule type" value="Genomic_DNA"/>
</dbReference>
<name>A0A0P1IV89_9RHOB</name>
<dbReference type="PANTHER" id="PTHR33973">
    <property type="entry name" value="OS07G0153300 PROTEIN"/>
    <property type="match status" value="1"/>
</dbReference>
<evidence type="ECO:0000313" key="2">
    <source>
        <dbReference type="Proteomes" id="UP000051184"/>
    </source>
</evidence>
<protein>
    <recommendedName>
        <fullName evidence="3">Cyclopropane-fatty-acyl-phospholipid synthase</fullName>
    </recommendedName>
</protein>
<keyword evidence="2" id="KW-1185">Reference proteome</keyword>
<dbReference type="Pfam" id="PF07103">
    <property type="entry name" value="DUF1365"/>
    <property type="match status" value="1"/>
</dbReference>
<reference evidence="2" key="1">
    <citation type="submission" date="2015-09" db="EMBL/GenBank/DDBJ databases">
        <authorList>
            <person name="Rodrigo-Torres Lidia"/>
            <person name="Arahal R.David."/>
        </authorList>
    </citation>
    <scope>NUCLEOTIDE SEQUENCE [LARGE SCALE GENOMIC DNA]</scope>
    <source>
        <strain evidence="2">CECT 5114</strain>
    </source>
</reference>
<organism evidence="1 2">
    <name type="scientific">Cognatishimia activa</name>
    <dbReference type="NCBI Taxonomy" id="1715691"/>
    <lineage>
        <taxon>Bacteria</taxon>
        <taxon>Pseudomonadati</taxon>
        <taxon>Pseudomonadota</taxon>
        <taxon>Alphaproteobacteria</taxon>
        <taxon>Rhodobacterales</taxon>
        <taxon>Paracoccaceae</taxon>
        <taxon>Cognatishimia</taxon>
    </lineage>
</organism>
<dbReference type="RefSeq" id="WP_058316462.1">
    <property type="nucleotide sequence ID" value="NZ_CYUE01000023.1"/>
</dbReference>
<dbReference type="InterPro" id="IPR010775">
    <property type="entry name" value="DUF1365"/>
</dbReference>
<dbReference type="PANTHER" id="PTHR33973:SF4">
    <property type="entry name" value="OS07G0153300 PROTEIN"/>
    <property type="match status" value="1"/>
</dbReference>